<dbReference type="Proteomes" id="UP000054304">
    <property type="component" value="Unassembled WGS sequence"/>
</dbReference>
<dbReference type="RefSeq" id="XP_022627935.1">
    <property type="nucleotide sequence ID" value="XM_022773463.1"/>
</dbReference>
<organism evidence="1 2">
    <name type="scientific">Lachancea lanzarotensis</name>
    <dbReference type="NCBI Taxonomy" id="1245769"/>
    <lineage>
        <taxon>Eukaryota</taxon>
        <taxon>Fungi</taxon>
        <taxon>Dikarya</taxon>
        <taxon>Ascomycota</taxon>
        <taxon>Saccharomycotina</taxon>
        <taxon>Saccharomycetes</taxon>
        <taxon>Saccharomycetales</taxon>
        <taxon>Saccharomycetaceae</taxon>
        <taxon>Lachancea</taxon>
    </lineage>
</organism>
<reference evidence="1 2" key="1">
    <citation type="submission" date="2014-12" db="EMBL/GenBank/DDBJ databases">
        <authorList>
            <person name="Neuveglise Cecile"/>
        </authorList>
    </citation>
    <scope>NUCLEOTIDE SEQUENCE [LARGE SCALE GENOMIC DNA]</scope>
    <source>
        <strain evidence="1 2">CBS 12615</strain>
    </source>
</reference>
<dbReference type="EMBL" id="LN736362">
    <property type="protein sequence ID" value="CEP61701.1"/>
    <property type="molecule type" value="Genomic_DNA"/>
</dbReference>
<dbReference type="GeneID" id="34685135"/>
<dbReference type="AlphaFoldDB" id="A0A0C7N503"/>
<gene>
    <name evidence="1" type="ORF">LALA0_S03e08900g</name>
</gene>
<proteinExistence type="predicted"/>
<sequence length="178" mass="20566">MFVSLLGNGIKICAFGRFVLRVHCFYTLTFLYPFLSITTRIQYFEAYQLCISNYPLYQPNSTKTGVPSKLSALSYQINFQPTRLRSPQKNSTVSFFTSQIQTLNQCPPPGFTWFKFVFEINSAAQLLVFDYCAFLCRKETKIKGYPRAHYLLTLLGTIRRSNKYSNPRSLTILSNFLP</sequence>
<protein>
    <submittedName>
        <fullName evidence="1">LALA0S03e08900g1_1</fullName>
    </submittedName>
</protein>
<evidence type="ECO:0000313" key="1">
    <source>
        <dbReference type="EMBL" id="CEP61701.1"/>
    </source>
</evidence>
<evidence type="ECO:0000313" key="2">
    <source>
        <dbReference type="Proteomes" id="UP000054304"/>
    </source>
</evidence>
<accession>A0A0C7N503</accession>
<dbReference type="HOGENOM" id="CLU_1510873_0_0_1"/>
<name>A0A0C7N503_9SACH</name>
<keyword evidence="2" id="KW-1185">Reference proteome</keyword>